<evidence type="ECO:0000256" key="6">
    <source>
        <dbReference type="PIRSR" id="PIRSR607702-2"/>
    </source>
</evidence>
<dbReference type="AlphaFoldDB" id="K8ENR7"/>
<dbReference type="GO" id="GO:0101006">
    <property type="term" value="F:protein histidine phosphatase activity"/>
    <property type="evidence" value="ECO:0007669"/>
    <property type="project" value="TreeGrafter"/>
</dbReference>
<organism evidence="7 8">
    <name type="scientific">Bathycoccus prasinos</name>
    <dbReference type="NCBI Taxonomy" id="41875"/>
    <lineage>
        <taxon>Eukaryota</taxon>
        <taxon>Viridiplantae</taxon>
        <taxon>Chlorophyta</taxon>
        <taxon>Mamiellophyceae</taxon>
        <taxon>Mamiellales</taxon>
        <taxon>Bathycoccaceae</taxon>
        <taxon>Bathycoccus</taxon>
    </lineage>
</organism>
<accession>K8ENR7</accession>
<feature type="active site" description="Proton acceptor" evidence="5">
    <location>
        <position position="91"/>
    </location>
</feature>
<comment type="similarity">
    <text evidence="2">Belongs to the janus family.</text>
</comment>
<reference evidence="7 8" key="1">
    <citation type="submission" date="2011-10" db="EMBL/GenBank/DDBJ databases">
        <authorList>
            <person name="Genoscope - CEA"/>
        </authorList>
    </citation>
    <scope>NUCLEOTIDE SEQUENCE [LARGE SCALE GENOMIC DNA]</scope>
    <source>
        <strain evidence="7 8">RCC 1105</strain>
    </source>
</reference>
<dbReference type="GO" id="GO:0007548">
    <property type="term" value="P:sex differentiation"/>
    <property type="evidence" value="ECO:0007669"/>
    <property type="project" value="UniProtKB-KW"/>
</dbReference>
<dbReference type="STRING" id="41875.K8ENR7"/>
<dbReference type="InterPro" id="IPR038596">
    <property type="entry name" value="Janus_sf"/>
</dbReference>
<dbReference type="EMBL" id="FO082265">
    <property type="protein sequence ID" value="CCO19609.1"/>
    <property type="molecule type" value="Genomic_DNA"/>
</dbReference>
<dbReference type="InterPro" id="IPR007702">
    <property type="entry name" value="Janus"/>
</dbReference>
<keyword evidence="8" id="KW-1185">Reference proteome</keyword>
<keyword evidence="3" id="KW-0221">Differentiation</keyword>
<feature type="binding site" evidence="6">
    <location>
        <position position="64"/>
    </location>
    <ligand>
        <name>substrate</name>
    </ligand>
</feature>
<gene>
    <name evidence="7" type="ordered locus">Bathy14g00560</name>
</gene>
<dbReference type="Gene3D" id="3.50.20.20">
    <property type="entry name" value="Janus/Ocnus"/>
    <property type="match status" value="1"/>
</dbReference>
<keyword evidence="4" id="KW-0726">Sexual differentiation</keyword>
<comment type="function">
    <text evidence="1">JanA and janB regulate somatic sex differentiation.</text>
</comment>
<protein>
    <submittedName>
        <fullName evidence="7">14 kDa phosphohistidine phosphatase</fullName>
    </submittedName>
</protein>
<evidence type="ECO:0000313" key="7">
    <source>
        <dbReference type="EMBL" id="CCO19609.1"/>
    </source>
</evidence>
<dbReference type="Proteomes" id="UP000198341">
    <property type="component" value="Chromosome 14"/>
</dbReference>
<dbReference type="GO" id="GO:0005829">
    <property type="term" value="C:cytosol"/>
    <property type="evidence" value="ECO:0007669"/>
    <property type="project" value="TreeGrafter"/>
</dbReference>
<dbReference type="RefSeq" id="XP_007509152.1">
    <property type="nucleotide sequence ID" value="XM_007509090.1"/>
</dbReference>
<evidence type="ECO:0000256" key="5">
    <source>
        <dbReference type="PIRSR" id="PIRSR607702-1"/>
    </source>
</evidence>
<evidence type="ECO:0000313" key="8">
    <source>
        <dbReference type="Proteomes" id="UP000198341"/>
    </source>
</evidence>
<dbReference type="PANTHER" id="PTHR12258">
    <property type="entry name" value="JANUS-A/JANUS-B"/>
    <property type="match status" value="1"/>
</dbReference>
<dbReference type="GO" id="GO:0030154">
    <property type="term" value="P:cell differentiation"/>
    <property type="evidence" value="ECO:0007669"/>
    <property type="project" value="UniProtKB-KW"/>
</dbReference>
<proteinExistence type="inferred from homology"/>
<evidence type="ECO:0000256" key="1">
    <source>
        <dbReference type="ARBA" id="ARBA00002508"/>
    </source>
</evidence>
<evidence type="ECO:0000256" key="3">
    <source>
        <dbReference type="ARBA" id="ARBA00022782"/>
    </source>
</evidence>
<evidence type="ECO:0000256" key="4">
    <source>
        <dbReference type="ARBA" id="ARBA00022928"/>
    </source>
</evidence>
<sequence length="176" mass="20026">MSAEEETPLFSDSTGEALNASAWNLVREATASATNVNAENEDTNDDPASMRWIEPVKMTPGKHKYVLMKVYNEENGEKKFLVRSYARCSYHAENFREAVGELRKDERMATLKAHVIGGGRIEYDEEKKRVFVYGYSMTFGRTPGCNKKTMEIIRKRFAEEDGDGPLAECEWSDEGY</sequence>
<dbReference type="GeneID" id="19011753"/>
<dbReference type="PANTHER" id="PTHR12258:SF5">
    <property type="entry name" value="BCDNA.GH02250-RELATED"/>
    <property type="match status" value="1"/>
</dbReference>
<evidence type="ECO:0000256" key="2">
    <source>
        <dbReference type="ARBA" id="ARBA00010971"/>
    </source>
</evidence>
<dbReference type="Pfam" id="PF05005">
    <property type="entry name" value="Ocnus"/>
    <property type="match status" value="1"/>
</dbReference>
<name>K8ENR7_9CHLO</name>
<dbReference type="SUPFAM" id="SSF143724">
    <property type="entry name" value="PHP14-like"/>
    <property type="match status" value="1"/>
</dbReference>
<dbReference type="KEGG" id="bpg:Bathy14g00560"/>
<dbReference type="OrthoDB" id="10249612at2759"/>